<evidence type="ECO:0000256" key="6">
    <source>
        <dbReference type="ARBA" id="ARBA00022840"/>
    </source>
</evidence>
<dbReference type="SUPFAM" id="SSF52540">
    <property type="entry name" value="P-loop containing nucleoside triphosphate hydrolases"/>
    <property type="match status" value="1"/>
</dbReference>
<comment type="subcellular location">
    <subcellularLocation>
        <location evidence="1">Cell membrane</location>
        <topology evidence="1">Peripheral membrane protein</topology>
    </subcellularLocation>
</comment>
<organism evidence="10 11">
    <name type="scientific">Oenococcus alcoholitolerans</name>
    <dbReference type="NCBI Taxonomy" id="931074"/>
    <lineage>
        <taxon>Bacteria</taxon>
        <taxon>Bacillati</taxon>
        <taxon>Bacillota</taxon>
        <taxon>Bacilli</taxon>
        <taxon>Lactobacillales</taxon>
        <taxon>Lactobacillaceae</taxon>
        <taxon>Oenococcus</taxon>
    </lineage>
</organism>
<name>A0ABR4XNI5_9LACO</name>
<evidence type="ECO:0000313" key="10">
    <source>
        <dbReference type="EMBL" id="KGO19922.1"/>
    </source>
</evidence>
<dbReference type="PANTHER" id="PTHR43553:SF27">
    <property type="entry name" value="ENERGY-COUPLING FACTOR TRANSPORTER ATP-BINDING PROTEIN ECFA2"/>
    <property type="match status" value="1"/>
</dbReference>
<keyword evidence="4" id="KW-1003">Cell membrane</keyword>
<dbReference type="InterPro" id="IPR027417">
    <property type="entry name" value="P-loop_NTPase"/>
</dbReference>
<keyword evidence="7" id="KW-1278">Translocase</keyword>
<evidence type="ECO:0000256" key="1">
    <source>
        <dbReference type="ARBA" id="ARBA00004202"/>
    </source>
</evidence>
<dbReference type="Gene3D" id="3.40.50.300">
    <property type="entry name" value="P-loop containing nucleotide triphosphate hydrolases"/>
    <property type="match status" value="1"/>
</dbReference>
<comment type="caution">
    <text evidence="10">The sequence shown here is derived from an EMBL/GenBank/DDBJ whole genome shotgun (WGS) entry which is preliminary data.</text>
</comment>
<evidence type="ECO:0000256" key="3">
    <source>
        <dbReference type="ARBA" id="ARBA00022448"/>
    </source>
</evidence>
<evidence type="ECO:0000256" key="2">
    <source>
        <dbReference type="ARBA" id="ARBA00005417"/>
    </source>
</evidence>
<dbReference type="PANTHER" id="PTHR43553">
    <property type="entry name" value="HEAVY METAL TRANSPORTER"/>
    <property type="match status" value="1"/>
</dbReference>
<dbReference type="InterPro" id="IPR050095">
    <property type="entry name" value="ECF_ABC_transporter_ATP-bd"/>
</dbReference>
<feature type="domain" description="ABC transporter" evidence="9">
    <location>
        <begin position="9"/>
        <end position="61"/>
    </location>
</feature>
<protein>
    <recommendedName>
        <fullName evidence="9">ABC transporter domain-containing protein</fullName>
    </recommendedName>
</protein>
<dbReference type="Proteomes" id="UP000030023">
    <property type="component" value="Unassembled WGS sequence"/>
</dbReference>
<accession>A0ABR4XNI5</accession>
<keyword evidence="3" id="KW-0813">Transport</keyword>
<gene>
    <name evidence="10" type="ORF">Q757_10130</name>
</gene>
<evidence type="ECO:0000256" key="4">
    <source>
        <dbReference type="ARBA" id="ARBA00022475"/>
    </source>
</evidence>
<evidence type="ECO:0000259" key="9">
    <source>
        <dbReference type="Pfam" id="PF00005"/>
    </source>
</evidence>
<dbReference type="InterPro" id="IPR003439">
    <property type="entry name" value="ABC_transporter-like_ATP-bd"/>
</dbReference>
<keyword evidence="5" id="KW-0547">Nucleotide-binding</keyword>
<evidence type="ECO:0000313" key="11">
    <source>
        <dbReference type="Proteomes" id="UP000030023"/>
    </source>
</evidence>
<sequence length="101" mass="11226">MGLDRYEVDRRVKKSLTEVGLSAEILSADPMRLSGGQMRRVALAGVMAMEPSVLVLDEPTAGLDPIGSRQIMDLIDDYRHREDHSVILVSHSMDDVLNYAE</sequence>
<keyword evidence="8" id="KW-0472">Membrane</keyword>
<evidence type="ECO:0000256" key="5">
    <source>
        <dbReference type="ARBA" id="ARBA00022741"/>
    </source>
</evidence>
<dbReference type="EMBL" id="AXCV01000651">
    <property type="protein sequence ID" value="KGO19922.1"/>
    <property type="molecule type" value="Genomic_DNA"/>
</dbReference>
<comment type="similarity">
    <text evidence="2">Belongs to the ABC transporter superfamily.</text>
</comment>
<keyword evidence="6" id="KW-0067">ATP-binding</keyword>
<keyword evidence="11" id="KW-1185">Reference proteome</keyword>
<evidence type="ECO:0000256" key="7">
    <source>
        <dbReference type="ARBA" id="ARBA00022967"/>
    </source>
</evidence>
<evidence type="ECO:0000256" key="8">
    <source>
        <dbReference type="ARBA" id="ARBA00023136"/>
    </source>
</evidence>
<reference evidence="10 11" key="1">
    <citation type="journal article" date="2014" name="Antonie Van Leeuwenhoek">
        <title>Oenococcus alcoholitolerans sp. nov., a lactic acid bacteria isolated from cachaca and ethanol fermentation processes.</title>
        <authorList>
            <person name="Badotti F."/>
            <person name="Moreira A.P."/>
            <person name="Tonon L.A."/>
            <person name="de Lucena B.T."/>
            <person name="Gomes Fde C."/>
            <person name="Kruger R."/>
            <person name="Thompson C.C."/>
            <person name="de Morais M.A.Jr."/>
            <person name="Rosa C.A."/>
            <person name="Thompson F.L."/>
        </authorList>
    </citation>
    <scope>NUCLEOTIDE SEQUENCE [LARGE SCALE GENOMIC DNA]</scope>
    <source>
        <strain evidence="10 11">UFRJ-M7.2.18</strain>
    </source>
</reference>
<dbReference type="Pfam" id="PF00005">
    <property type="entry name" value="ABC_tran"/>
    <property type="match status" value="1"/>
</dbReference>
<proteinExistence type="inferred from homology"/>